<dbReference type="SUPFAM" id="SSF48452">
    <property type="entry name" value="TPR-like"/>
    <property type="match status" value="2"/>
</dbReference>
<feature type="domain" description="Signal transduction histidine kinase internal region" evidence="5">
    <location>
        <begin position="455"/>
        <end position="533"/>
    </location>
</feature>
<accession>A0AA48KM60</accession>
<organism evidence="6 7">
    <name type="scientific">Flagellimonas marinaquae</name>
    <dbReference type="NCBI Taxonomy" id="254955"/>
    <lineage>
        <taxon>Bacteria</taxon>
        <taxon>Pseudomonadati</taxon>
        <taxon>Bacteroidota</taxon>
        <taxon>Flavobacteriia</taxon>
        <taxon>Flavobacteriales</taxon>
        <taxon>Flavobacteriaceae</taxon>
        <taxon>Flagellimonas</taxon>
    </lineage>
</organism>
<dbReference type="InterPro" id="IPR019734">
    <property type="entry name" value="TPR_rpt"/>
</dbReference>
<dbReference type="PROSITE" id="PS50005">
    <property type="entry name" value="TPR"/>
    <property type="match status" value="2"/>
</dbReference>
<gene>
    <name evidence="6" type="ORF">MACH07_27040</name>
</gene>
<reference evidence="6 7" key="1">
    <citation type="submission" date="2023-01" db="EMBL/GenBank/DDBJ databases">
        <title>Complete genome sequence of Muricauda aquimarina strain IFOP_LL357.</title>
        <authorList>
            <person name="Gajardo G."/>
            <person name="Ueki S."/>
            <person name="Maruyama F."/>
        </authorList>
    </citation>
    <scope>NUCLEOTIDE SEQUENCE [LARGE SCALE GENOMIC DNA]</scope>
    <source>
        <strain evidence="6 7">IFOP_LL357</strain>
    </source>
</reference>
<dbReference type="InterPro" id="IPR036890">
    <property type="entry name" value="HATPase_C_sf"/>
</dbReference>
<evidence type="ECO:0000256" key="3">
    <source>
        <dbReference type="SAM" id="SignalP"/>
    </source>
</evidence>
<dbReference type="Gene3D" id="1.25.40.10">
    <property type="entry name" value="Tetratricopeptide repeat domain"/>
    <property type="match status" value="2"/>
</dbReference>
<dbReference type="GO" id="GO:0016020">
    <property type="term" value="C:membrane"/>
    <property type="evidence" value="ECO:0007669"/>
    <property type="project" value="InterPro"/>
</dbReference>
<evidence type="ECO:0000313" key="6">
    <source>
        <dbReference type="EMBL" id="BDW93872.1"/>
    </source>
</evidence>
<evidence type="ECO:0000256" key="2">
    <source>
        <dbReference type="SAM" id="Phobius"/>
    </source>
</evidence>
<dbReference type="PANTHER" id="PTHR34220:SF7">
    <property type="entry name" value="SENSOR HISTIDINE KINASE YPDA"/>
    <property type="match status" value="1"/>
</dbReference>
<keyword evidence="1" id="KW-0802">TPR repeat</keyword>
<keyword evidence="3" id="KW-0732">Signal</keyword>
<keyword evidence="7" id="KW-1185">Reference proteome</keyword>
<keyword evidence="2" id="KW-0472">Membrane</keyword>
<dbReference type="AlphaFoldDB" id="A0AA48KM60"/>
<keyword evidence="2" id="KW-1133">Transmembrane helix</keyword>
<dbReference type="Pfam" id="PF06580">
    <property type="entry name" value="His_kinase"/>
    <property type="match status" value="1"/>
</dbReference>
<dbReference type="GO" id="GO:0000155">
    <property type="term" value="F:phosphorelay sensor kinase activity"/>
    <property type="evidence" value="ECO:0007669"/>
    <property type="project" value="InterPro"/>
</dbReference>
<evidence type="ECO:0000256" key="1">
    <source>
        <dbReference type="PROSITE-ProRule" id="PRU00339"/>
    </source>
</evidence>
<dbReference type="PANTHER" id="PTHR34220">
    <property type="entry name" value="SENSOR HISTIDINE KINASE YPDA"/>
    <property type="match status" value="1"/>
</dbReference>
<evidence type="ECO:0000259" key="5">
    <source>
        <dbReference type="Pfam" id="PF06580"/>
    </source>
</evidence>
<feature type="transmembrane region" description="Helical" evidence="2">
    <location>
        <begin position="402"/>
        <end position="421"/>
    </location>
</feature>
<name>A0AA48KM60_9FLAO</name>
<evidence type="ECO:0008006" key="8">
    <source>
        <dbReference type="Google" id="ProtNLM"/>
    </source>
</evidence>
<dbReference type="InterPro" id="IPR011990">
    <property type="entry name" value="TPR-like_helical_dom_sf"/>
</dbReference>
<feature type="domain" description="Histidine kinase/HSP90-like ATPase" evidence="4">
    <location>
        <begin position="554"/>
        <end position="651"/>
    </location>
</feature>
<keyword evidence="2" id="KW-0812">Transmembrane</keyword>
<proteinExistence type="predicted"/>
<feature type="chain" id="PRO_5041345384" description="Tetratricopeptide repeat protein" evidence="3">
    <location>
        <begin position="24"/>
        <end position="652"/>
    </location>
</feature>
<dbReference type="Pfam" id="PF13424">
    <property type="entry name" value="TPR_12"/>
    <property type="match status" value="2"/>
</dbReference>
<dbReference type="SUPFAM" id="SSF55874">
    <property type="entry name" value="ATPase domain of HSP90 chaperone/DNA topoisomerase II/histidine kinase"/>
    <property type="match status" value="1"/>
</dbReference>
<dbReference type="Gene3D" id="3.30.565.10">
    <property type="entry name" value="Histidine kinase-like ATPase, C-terminal domain"/>
    <property type="match status" value="1"/>
</dbReference>
<feature type="signal peptide" evidence="3">
    <location>
        <begin position="1"/>
        <end position="23"/>
    </location>
</feature>
<dbReference type="EMBL" id="AP027268">
    <property type="protein sequence ID" value="BDW93872.1"/>
    <property type="molecule type" value="Genomic_DNA"/>
</dbReference>
<dbReference type="InterPro" id="IPR050640">
    <property type="entry name" value="Bact_2-comp_sensor_kinase"/>
</dbReference>
<dbReference type="RefSeq" id="WP_338194767.1">
    <property type="nucleotide sequence ID" value="NZ_AP027268.1"/>
</dbReference>
<dbReference type="Proteomes" id="UP001330184">
    <property type="component" value="Chromosome"/>
</dbReference>
<evidence type="ECO:0000313" key="7">
    <source>
        <dbReference type="Proteomes" id="UP001330184"/>
    </source>
</evidence>
<dbReference type="InterPro" id="IPR010559">
    <property type="entry name" value="Sig_transdc_His_kin_internal"/>
</dbReference>
<protein>
    <recommendedName>
        <fullName evidence="8">Tetratricopeptide repeat protein</fullName>
    </recommendedName>
</protein>
<evidence type="ECO:0000259" key="4">
    <source>
        <dbReference type="Pfam" id="PF02518"/>
    </source>
</evidence>
<feature type="repeat" description="TPR" evidence="1">
    <location>
        <begin position="163"/>
        <end position="196"/>
    </location>
</feature>
<sequence>MKSSFCLIFTLLLFLLSQNICFAQSKEIDSLQNLLKTADDTTKVNLKRRLAGLLRSKDKEKAVEMVTSGIELAKKINYPKGEIESLFSLGIIHGMTGSYPESLEVFKQCLALSKEHKNYEHVYKSYNSFGIIYKQIGDYPTSKDYYLKCIKLVDSLNLSLDITAAYTNLGVLYDLMDEPENAKKQYERALEIYSGSNRESLENIVVSNLALLDMNENKYTDALEKLLKSKEYQESENEKLKLCTTYSNIAQCYLNLNQSKLAEEYFVKSLELSKQLSNKTQIAVSYYGLAELMLQQNKYPEAIDYSKKNLEALNKTGGYKYFMEAHDLAHEIYTSTKQFPDAIYHLKQSVAFRDSLLNETKIKEIQNLQIQHDVYLKDREIKENKLELELMGSYIDLNQKRIGYLSIIALLLLFSASLLYFRYRSKQKSNAMLVEKNILIYEQKEIIQEMNIELEKRMLRAQMNPHFIFNSLSSIQHLINSNDRKGALTYLSKFSKLLRQVLETSINISLPLKDEIELLKIYIELEALRFDNSFTYDFKVDENLDIHNAEIPMLLVQPYIENAIIHGLMPKKGNKELKVSFHESDDNIVCTIEDNGVGMSSKPKESSYERPSRGMSITAKRIEALKKFSNQELVRIQSSKEGTKVTILIPKD</sequence>
<dbReference type="Pfam" id="PF02518">
    <property type="entry name" value="HATPase_c"/>
    <property type="match status" value="1"/>
</dbReference>
<dbReference type="SMART" id="SM00028">
    <property type="entry name" value="TPR"/>
    <property type="match status" value="5"/>
</dbReference>
<dbReference type="InterPro" id="IPR003594">
    <property type="entry name" value="HATPase_dom"/>
</dbReference>
<feature type="repeat" description="TPR" evidence="1">
    <location>
        <begin position="83"/>
        <end position="116"/>
    </location>
</feature>